<name>A0A914WM37_9BILA</name>
<evidence type="ECO:0000256" key="4">
    <source>
        <dbReference type="ARBA" id="ARBA00022989"/>
    </source>
</evidence>
<protein>
    <submittedName>
        <fullName evidence="8">Glycosyltransferase-like protein LARGE2</fullName>
    </submittedName>
</protein>
<organism evidence="7 8">
    <name type="scientific">Plectus sambesii</name>
    <dbReference type="NCBI Taxonomy" id="2011161"/>
    <lineage>
        <taxon>Eukaryota</taxon>
        <taxon>Metazoa</taxon>
        <taxon>Ecdysozoa</taxon>
        <taxon>Nematoda</taxon>
        <taxon>Chromadorea</taxon>
        <taxon>Plectida</taxon>
        <taxon>Plectina</taxon>
        <taxon>Plectoidea</taxon>
        <taxon>Plectidae</taxon>
        <taxon>Plectus</taxon>
    </lineage>
</organism>
<dbReference type="Pfam" id="PF13896">
    <property type="entry name" value="Glyco_transf_49"/>
    <property type="match status" value="1"/>
</dbReference>
<comment type="subcellular location">
    <subcellularLocation>
        <location evidence="1">Membrane</location>
        <topology evidence="1">Single-pass type II membrane protein</topology>
    </subcellularLocation>
</comment>
<keyword evidence="4" id="KW-1133">Transmembrane helix</keyword>
<evidence type="ECO:0000256" key="1">
    <source>
        <dbReference type="ARBA" id="ARBA00004606"/>
    </source>
</evidence>
<keyword evidence="7" id="KW-1185">Reference proteome</keyword>
<dbReference type="Proteomes" id="UP000887566">
    <property type="component" value="Unplaced"/>
</dbReference>
<dbReference type="GO" id="GO:0016020">
    <property type="term" value="C:membrane"/>
    <property type="evidence" value="ECO:0007669"/>
    <property type="project" value="UniProtKB-SubCell"/>
</dbReference>
<sequence length="477" mass="55126">MLMDLGKLRSFGWSQQWRRVAKEQLKRLGATQLADQDIINAVIEGQPDRVYRLPCEWNLQMGFRSLQYLCRAKIADLKIVHWNSPEKTKTRNRYAEFFRRHFQTFLEMDGSLLRKEMLRCSNVSTEATESADAYEYDDDEDGCGEVRRARSTLYRTHLFIRTFSMEERPADVTLVTQLSMDRLQMLEQLLSQWEGPVSVALYLSDSETNQLLRFAADSPHIAHRTNVAFHIVYKQGSLYPVNYLRNVALNASLTPFVYLADVDFLPMFGLYDVLRQAVVAQGSMQNKAMVVPAFEAHGYRSPFPRSKAELINQLDAGRLIVFRQDVWAKGHVPTDYDRWRSAAAPYSVGWQPDYEPYVVVGRDVPKYDPRFLGFGWNKVSHIMLLDALGYDFVVLPNAFIVHQPHAPSFEIAKYRSSPVYRRCLKALKGEFVRDLAKMQNARRRAGRIVPAFDNNATESLFVASDAVIRNRRSNRRR</sequence>
<dbReference type="GO" id="GO:0015020">
    <property type="term" value="F:glucuronosyltransferase activity"/>
    <property type="evidence" value="ECO:0007669"/>
    <property type="project" value="TreeGrafter"/>
</dbReference>
<evidence type="ECO:0000313" key="7">
    <source>
        <dbReference type="Proteomes" id="UP000887566"/>
    </source>
</evidence>
<dbReference type="GO" id="GO:0042285">
    <property type="term" value="F:xylosyltransferase activity"/>
    <property type="evidence" value="ECO:0007669"/>
    <property type="project" value="TreeGrafter"/>
</dbReference>
<dbReference type="PANTHER" id="PTHR12270">
    <property type="entry name" value="GLYCOSYLTRANSFERASE-RELATED"/>
    <property type="match status" value="1"/>
</dbReference>
<reference evidence="8" key="1">
    <citation type="submission" date="2022-11" db="UniProtKB">
        <authorList>
            <consortium name="WormBaseParasite"/>
        </authorList>
    </citation>
    <scope>IDENTIFICATION</scope>
</reference>
<dbReference type="FunFam" id="3.90.550.10:FF:000229">
    <property type="entry name" value="Glycosyltransferase-like protein LARGE"/>
    <property type="match status" value="1"/>
</dbReference>
<dbReference type="GO" id="GO:0005794">
    <property type="term" value="C:Golgi apparatus"/>
    <property type="evidence" value="ECO:0007669"/>
    <property type="project" value="TreeGrafter"/>
</dbReference>
<keyword evidence="3" id="KW-0735">Signal-anchor</keyword>
<evidence type="ECO:0000256" key="3">
    <source>
        <dbReference type="ARBA" id="ARBA00022968"/>
    </source>
</evidence>
<dbReference type="InterPro" id="IPR051292">
    <property type="entry name" value="Xyl/GlcA_transferase"/>
</dbReference>
<dbReference type="WBParaSite" id="PSAMB.scaffold454size50502.g6081.t1">
    <property type="protein sequence ID" value="PSAMB.scaffold454size50502.g6081.t1"/>
    <property type="gene ID" value="PSAMB.scaffold454size50502.g6081"/>
</dbReference>
<dbReference type="InterPro" id="IPR029044">
    <property type="entry name" value="Nucleotide-diphossugar_trans"/>
</dbReference>
<dbReference type="AlphaFoldDB" id="A0A914WM37"/>
<keyword evidence="2" id="KW-0812">Transmembrane</keyword>
<evidence type="ECO:0000256" key="5">
    <source>
        <dbReference type="ARBA" id="ARBA00023136"/>
    </source>
</evidence>
<accession>A0A914WM37</accession>
<keyword evidence="5" id="KW-0472">Membrane</keyword>
<proteinExistence type="predicted"/>
<dbReference type="Gene3D" id="3.90.550.10">
    <property type="entry name" value="Spore Coat Polysaccharide Biosynthesis Protein SpsA, Chain A"/>
    <property type="match status" value="1"/>
</dbReference>
<dbReference type="SUPFAM" id="SSF53448">
    <property type="entry name" value="Nucleotide-diphospho-sugar transferases"/>
    <property type="match status" value="1"/>
</dbReference>
<keyword evidence="6" id="KW-0325">Glycoprotein</keyword>
<dbReference type="PANTHER" id="PTHR12270:SF25">
    <property type="entry name" value="GLYCOSYLTRANSFERASE-LIKE PROTEIN LARGE"/>
    <property type="match status" value="1"/>
</dbReference>
<dbReference type="GO" id="GO:0035269">
    <property type="term" value="P:protein O-linked glycosylation via mannose"/>
    <property type="evidence" value="ECO:0007669"/>
    <property type="project" value="TreeGrafter"/>
</dbReference>
<evidence type="ECO:0000256" key="6">
    <source>
        <dbReference type="ARBA" id="ARBA00023180"/>
    </source>
</evidence>
<evidence type="ECO:0000313" key="8">
    <source>
        <dbReference type="WBParaSite" id="PSAMB.scaffold454size50502.g6081.t1"/>
    </source>
</evidence>
<evidence type="ECO:0000256" key="2">
    <source>
        <dbReference type="ARBA" id="ARBA00022692"/>
    </source>
</evidence>